<dbReference type="InterPro" id="IPR019546">
    <property type="entry name" value="TAT_signal_bac_arc"/>
</dbReference>
<proteinExistence type="predicted"/>
<name>A0A5B0DVC8_9HYPH</name>
<feature type="signal peptide" evidence="5">
    <location>
        <begin position="1"/>
        <end position="34"/>
    </location>
</feature>
<dbReference type="PROSITE" id="PS51318">
    <property type="entry name" value="TAT"/>
    <property type="match status" value="1"/>
</dbReference>
<dbReference type="InterPro" id="IPR006311">
    <property type="entry name" value="TAT_signal"/>
</dbReference>
<comment type="caution">
    <text evidence="6">The sequence shown here is derived from an EMBL/GenBank/DDBJ whole genome shotgun (WGS) entry which is preliminary data.</text>
</comment>
<dbReference type="PANTHER" id="PTHR30222:SF17">
    <property type="entry name" value="SPERMIDINE_PUTRESCINE-BINDING PERIPLASMIC PROTEIN"/>
    <property type="match status" value="1"/>
</dbReference>
<dbReference type="NCBIfam" id="TIGR01409">
    <property type="entry name" value="TAT_signal_seq"/>
    <property type="match status" value="1"/>
</dbReference>
<evidence type="ECO:0000256" key="2">
    <source>
        <dbReference type="ARBA" id="ARBA00022448"/>
    </source>
</evidence>
<evidence type="ECO:0000313" key="6">
    <source>
        <dbReference type="EMBL" id="KAA0970426.1"/>
    </source>
</evidence>
<dbReference type="GO" id="GO:0019808">
    <property type="term" value="F:polyamine binding"/>
    <property type="evidence" value="ECO:0007669"/>
    <property type="project" value="InterPro"/>
</dbReference>
<dbReference type="PRINTS" id="PR00909">
    <property type="entry name" value="SPERMDNBNDNG"/>
</dbReference>
<keyword evidence="4" id="KW-0574">Periplasm</keyword>
<dbReference type="Pfam" id="PF13416">
    <property type="entry name" value="SBP_bac_8"/>
    <property type="match status" value="1"/>
</dbReference>
<protein>
    <submittedName>
        <fullName evidence="6">Extracellular solute-binding protein</fullName>
    </submittedName>
</protein>
<gene>
    <name evidence="6" type="ORF">FPY71_07875</name>
</gene>
<evidence type="ECO:0000313" key="7">
    <source>
        <dbReference type="Proteomes" id="UP000324738"/>
    </source>
</evidence>
<dbReference type="AlphaFoldDB" id="A0A5B0DVC8"/>
<dbReference type="SUPFAM" id="SSF53850">
    <property type="entry name" value="Periplasmic binding protein-like II"/>
    <property type="match status" value="1"/>
</dbReference>
<keyword evidence="7" id="KW-1185">Reference proteome</keyword>
<dbReference type="GO" id="GO:0015846">
    <property type="term" value="P:polyamine transport"/>
    <property type="evidence" value="ECO:0007669"/>
    <property type="project" value="InterPro"/>
</dbReference>
<evidence type="ECO:0000256" key="1">
    <source>
        <dbReference type="ARBA" id="ARBA00004418"/>
    </source>
</evidence>
<organism evidence="6 7">
    <name type="scientific">Aureimonas fodinaquatilis</name>
    <dbReference type="NCBI Taxonomy" id="2565783"/>
    <lineage>
        <taxon>Bacteria</taxon>
        <taxon>Pseudomonadati</taxon>
        <taxon>Pseudomonadota</taxon>
        <taxon>Alphaproteobacteria</taxon>
        <taxon>Hyphomicrobiales</taxon>
        <taxon>Aurantimonadaceae</taxon>
        <taxon>Aureimonas</taxon>
    </lineage>
</organism>
<evidence type="ECO:0000256" key="4">
    <source>
        <dbReference type="ARBA" id="ARBA00022764"/>
    </source>
</evidence>
<comment type="subcellular location">
    <subcellularLocation>
        <location evidence="1">Periplasm</location>
    </subcellularLocation>
</comment>
<dbReference type="Proteomes" id="UP000324738">
    <property type="component" value="Unassembled WGS sequence"/>
</dbReference>
<dbReference type="GO" id="GO:0042597">
    <property type="term" value="C:periplasmic space"/>
    <property type="evidence" value="ECO:0007669"/>
    <property type="project" value="UniProtKB-SubCell"/>
</dbReference>
<sequence>MKQMPFTRRRFLKTAGAAAGALATPYVMRSSAFAQSNVVNVWTYANFLPQSFIDQFQRDTGVQIRIRLVDDQGAQFNLMAAEAPNPSADLVTIASHRFKQFVSSDLLAPLDTEKLIHWQNVNPVFRESDWISMDGNKWGMPILTGADALCYNTEMVSDEEADSWMIMFDPKFKGQVTYEIQGFFSSLILAMGNDGNMVEYLGNEEKAREVVNAARDMMIEHKDMVRKYVTSGPESQQMFINQEVVAAQAWSGPFAKMIMEGFPLDVNIPKEGGYGFVYNLNLANNSPNAENAYKLLDAILASPEVGTEMVRASGFASTIDGADEALSDLEKRAIAFSPRDLERLIFISSEANDLKWPLIDAAVEQVKAA</sequence>
<evidence type="ECO:0000256" key="5">
    <source>
        <dbReference type="SAM" id="SignalP"/>
    </source>
</evidence>
<dbReference type="EMBL" id="VTWH01000002">
    <property type="protein sequence ID" value="KAA0970426.1"/>
    <property type="molecule type" value="Genomic_DNA"/>
</dbReference>
<reference evidence="6 7" key="1">
    <citation type="submission" date="2019-08" db="EMBL/GenBank/DDBJ databases">
        <title>Aureimonas fodiniaquatilis sp. nov., isolated from a coal mine wastewater.</title>
        <authorList>
            <person name="Kim W."/>
        </authorList>
    </citation>
    <scope>NUCLEOTIDE SEQUENCE [LARGE SCALE GENOMIC DNA]</scope>
    <source>
        <strain evidence="6 7">CAU 1482</strain>
    </source>
</reference>
<evidence type="ECO:0000256" key="3">
    <source>
        <dbReference type="ARBA" id="ARBA00022729"/>
    </source>
</evidence>
<dbReference type="InterPro" id="IPR006059">
    <property type="entry name" value="SBP"/>
</dbReference>
<keyword evidence="3 5" id="KW-0732">Signal</keyword>
<dbReference type="InterPro" id="IPR001188">
    <property type="entry name" value="Sperm_putr-bd"/>
</dbReference>
<dbReference type="PANTHER" id="PTHR30222">
    <property type="entry name" value="SPERMIDINE/PUTRESCINE-BINDING PERIPLASMIC PROTEIN"/>
    <property type="match status" value="1"/>
</dbReference>
<accession>A0A5B0DVC8</accession>
<feature type="chain" id="PRO_5023129371" evidence="5">
    <location>
        <begin position="35"/>
        <end position="369"/>
    </location>
</feature>
<dbReference type="OrthoDB" id="9813777at2"/>
<keyword evidence="2" id="KW-0813">Transport</keyword>
<dbReference type="Gene3D" id="3.40.190.10">
    <property type="entry name" value="Periplasmic binding protein-like II"/>
    <property type="match status" value="2"/>
</dbReference>